<proteinExistence type="predicted"/>
<protein>
    <submittedName>
        <fullName evidence="1">Uncharacterized protein</fullName>
    </submittedName>
</protein>
<organism evidence="1">
    <name type="scientific">Spironucleus salmonicida</name>
    <dbReference type="NCBI Taxonomy" id="348837"/>
    <lineage>
        <taxon>Eukaryota</taxon>
        <taxon>Metamonada</taxon>
        <taxon>Diplomonadida</taxon>
        <taxon>Hexamitidae</taxon>
        <taxon>Hexamitinae</taxon>
        <taxon>Spironucleus</taxon>
    </lineage>
</organism>
<dbReference type="AlphaFoldDB" id="V6LJ25"/>
<sequence>MLGSFNAIAHELYLGPSASSDSEISISDLMPLTPDLGCSVPSNQRPQGVCVAAMSSHCALYGILAQLHARRKVQVPTTLMEQLGRRTANAVALAAQEQKLVLWVTGLESGARGVVLDALKLAPGLSQTWVAKLRALR</sequence>
<name>V6LJ25_9EUKA</name>
<evidence type="ECO:0000313" key="1">
    <source>
        <dbReference type="EMBL" id="EST44615.1"/>
    </source>
</evidence>
<evidence type="ECO:0000313" key="3">
    <source>
        <dbReference type="Proteomes" id="UP000018208"/>
    </source>
</evidence>
<evidence type="ECO:0000313" key="2">
    <source>
        <dbReference type="EMBL" id="KAH0572623.1"/>
    </source>
</evidence>
<keyword evidence="3" id="KW-1185">Reference proteome</keyword>
<accession>V6LJ25</accession>
<dbReference type="EMBL" id="KI546115">
    <property type="protein sequence ID" value="EST44615.1"/>
    <property type="molecule type" value="Genomic_DNA"/>
</dbReference>
<reference evidence="1 2" key="1">
    <citation type="journal article" date="2014" name="PLoS Genet.">
        <title>The Genome of Spironucleus salmonicida Highlights a Fish Pathogen Adapted to Fluctuating Environments.</title>
        <authorList>
            <person name="Xu F."/>
            <person name="Jerlstrom-Hultqvist J."/>
            <person name="Einarsson E."/>
            <person name="Astvaldsson A."/>
            <person name="Svard S.G."/>
            <person name="Andersson J.O."/>
        </authorList>
    </citation>
    <scope>NUCLEOTIDE SEQUENCE</scope>
    <source>
        <strain evidence="2">ATCC 50377</strain>
    </source>
</reference>
<dbReference type="Proteomes" id="UP000018208">
    <property type="component" value="Unassembled WGS sequence"/>
</dbReference>
<dbReference type="EMBL" id="AUWU02000005">
    <property type="protein sequence ID" value="KAH0572623.1"/>
    <property type="molecule type" value="Genomic_DNA"/>
</dbReference>
<dbReference type="VEuPathDB" id="GiardiaDB:SS50377_24734"/>
<reference evidence="2" key="2">
    <citation type="submission" date="2020-12" db="EMBL/GenBank/DDBJ databases">
        <title>New Spironucleus salmonicida genome in near-complete chromosomes.</title>
        <authorList>
            <person name="Xu F."/>
            <person name="Kurt Z."/>
            <person name="Jimenez-Gonzalez A."/>
            <person name="Astvaldsson A."/>
            <person name="Andersson J.O."/>
            <person name="Svard S.G."/>
        </authorList>
    </citation>
    <scope>NUCLEOTIDE SEQUENCE</scope>
    <source>
        <strain evidence="2">ATCC 50377</strain>
    </source>
</reference>
<gene>
    <name evidence="1" type="ORF">SS50377_15620</name>
    <name evidence="2" type="ORF">SS50377_24734</name>
</gene>